<reference evidence="16" key="2">
    <citation type="submission" date="2020-09" db="EMBL/GenBank/DDBJ databases">
        <authorList>
            <person name="Sun Q."/>
            <person name="Ohkuma M."/>
        </authorList>
    </citation>
    <scope>NUCLEOTIDE SEQUENCE</scope>
    <source>
        <strain evidence="16">JCM 4059</strain>
    </source>
</reference>
<dbReference type="InterPro" id="IPR001930">
    <property type="entry name" value="Peptidase_M1"/>
</dbReference>
<dbReference type="InterPro" id="IPR042097">
    <property type="entry name" value="Aminopeptidase_N-like_N_sf"/>
</dbReference>
<protein>
    <recommendedName>
        <fullName evidence="5">Aminopeptidase N</fullName>
        <ecNumber evidence="4">3.4.11.2</ecNumber>
    </recommendedName>
    <alternativeName>
        <fullName evidence="11">Alanine aminopeptidase</fullName>
    </alternativeName>
    <alternativeName>
        <fullName evidence="12">Lysyl aminopeptidase</fullName>
    </alternativeName>
</protein>
<keyword evidence="17" id="KW-1185">Reference proteome</keyword>
<evidence type="ECO:0000256" key="5">
    <source>
        <dbReference type="ARBA" id="ARBA00015611"/>
    </source>
</evidence>
<dbReference type="PRINTS" id="PR00756">
    <property type="entry name" value="ALADIPTASE"/>
</dbReference>
<evidence type="ECO:0000256" key="2">
    <source>
        <dbReference type="ARBA" id="ARBA00001947"/>
    </source>
</evidence>
<keyword evidence="8" id="KW-0378">Hydrolase</keyword>
<evidence type="ECO:0000256" key="4">
    <source>
        <dbReference type="ARBA" id="ARBA00012564"/>
    </source>
</evidence>
<evidence type="ECO:0000259" key="15">
    <source>
        <dbReference type="Pfam" id="PF17900"/>
    </source>
</evidence>
<keyword evidence="10" id="KW-0482">Metalloprotease</keyword>
<dbReference type="Pfam" id="PF01433">
    <property type="entry name" value="Peptidase_M1"/>
    <property type="match status" value="1"/>
</dbReference>
<dbReference type="EC" id="3.4.11.2" evidence="4"/>
<evidence type="ECO:0000313" key="17">
    <source>
        <dbReference type="Proteomes" id="UP000638313"/>
    </source>
</evidence>
<sequence>MAPPPKPPAFSIPPALLRALTGLRERIGARTGACAERIRACREWTRARLRRLRTPALRAWAFLRPPGRGPLRLIAVGALAGTVVAVLTGPARPPRTPAGPSQRPTAGAAGIGDAYFPGLGNGGFDVRHYDLDLRYAPGTGRLDGRATITARTTRALSSFDLDLQQLDVRSVEVDGRPAAFVHAGDELGIRPAHPLPKGHTFTTTVTYGGTPRPLGGPVVFGSRYGWIRTRDGAFVACEPNGASTWFPANDHPSDKATFDVRIRAPKGLTAISNGRLVSLTDDGDHAVAHWRESQPMAPYLATATIGRFRVRQGRTPAGIPMYVATDPALAGRGPDFYALTAEVTDHWARVFGPYPFEQTGAVVDDVPEAEFSLETQTKPLYSAVRDESTIVHELAHQWFGDSVSVERWQDIWLNEGFATYAEWLWDEHKGRQSTHRSFLAAYNQRSAGDPFWQIDIADPRRETLLSRSVYYRGAMTLQVLRERIGDRAFFSLLRQWTRMHRGGNVRTGQFIALAEAVSHQDLSKLFATWLSSRDKPKLG</sequence>
<dbReference type="GO" id="GO:0016285">
    <property type="term" value="F:alanyl aminopeptidase activity"/>
    <property type="evidence" value="ECO:0007669"/>
    <property type="project" value="UniProtKB-EC"/>
</dbReference>
<dbReference type="InterPro" id="IPR050344">
    <property type="entry name" value="Peptidase_M1_aminopeptidases"/>
</dbReference>
<dbReference type="EMBL" id="BNBD01000006">
    <property type="protein sequence ID" value="GHF50036.1"/>
    <property type="molecule type" value="Genomic_DNA"/>
</dbReference>
<dbReference type="Pfam" id="PF17900">
    <property type="entry name" value="Peptidase_M1_N"/>
    <property type="match status" value="1"/>
</dbReference>
<keyword evidence="9" id="KW-0862">Zinc</keyword>
<evidence type="ECO:0000256" key="7">
    <source>
        <dbReference type="ARBA" id="ARBA00022723"/>
    </source>
</evidence>
<feature type="domain" description="Aminopeptidase N-like N-terminal" evidence="15">
    <location>
        <begin position="128"/>
        <end position="300"/>
    </location>
</feature>
<evidence type="ECO:0000259" key="14">
    <source>
        <dbReference type="Pfam" id="PF01433"/>
    </source>
</evidence>
<comment type="caution">
    <text evidence="16">The sequence shown here is derived from an EMBL/GenBank/DDBJ whole genome shotgun (WGS) entry which is preliminary data.</text>
</comment>
<feature type="region of interest" description="Disordered" evidence="13">
    <location>
        <begin position="90"/>
        <end position="109"/>
    </location>
</feature>
<evidence type="ECO:0000256" key="10">
    <source>
        <dbReference type="ARBA" id="ARBA00023049"/>
    </source>
</evidence>
<dbReference type="AlphaFoldDB" id="A0A919EDQ2"/>
<dbReference type="Gene3D" id="2.60.40.1730">
    <property type="entry name" value="tricorn interacting facor f3 domain"/>
    <property type="match status" value="1"/>
</dbReference>
<dbReference type="GO" id="GO:0006508">
    <property type="term" value="P:proteolysis"/>
    <property type="evidence" value="ECO:0007669"/>
    <property type="project" value="UniProtKB-KW"/>
</dbReference>
<dbReference type="SUPFAM" id="SSF63737">
    <property type="entry name" value="Leukotriene A4 hydrolase N-terminal domain"/>
    <property type="match status" value="1"/>
</dbReference>
<name>A0A919EDQ2_9ACTN</name>
<evidence type="ECO:0000256" key="1">
    <source>
        <dbReference type="ARBA" id="ARBA00000098"/>
    </source>
</evidence>
<dbReference type="Gene3D" id="1.10.390.10">
    <property type="entry name" value="Neutral Protease Domain 2"/>
    <property type="match status" value="1"/>
</dbReference>
<keyword evidence="6" id="KW-0645">Protease</keyword>
<dbReference type="CDD" id="cd09603">
    <property type="entry name" value="M1_APN_like"/>
    <property type="match status" value="1"/>
</dbReference>
<evidence type="ECO:0000313" key="16">
    <source>
        <dbReference type="EMBL" id="GHF50036.1"/>
    </source>
</evidence>
<accession>A0A919EDQ2</accession>
<dbReference type="PANTHER" id="PTHR11533">
    <property type="entry name" value="PROTEASE M1 ZINC METALLOPROTEASE"/>
    <property type="match status" value="1"/>
</dbReference>
<dbReference type="GO" id="GO:0008237">
    <property type="term" value="F:metallopeptidase activity"/>
    <property type="evidence" value="ECO:0007669"/>
    <property type="project" value="UniProtKB-KW"/>
</dbReference>
<evidence type="ECO:0000256" key="12">
    <source>
        <dbReference type="ARBA" id="ARBA00031533"/>
    </source>
</evidence>
<reference evidence="16" key="1">
    <citation type="journal article" date="2014" name="Int. J. Syst. Evol. Microbiol.">
        <title>Complete genome sequence of Corynebacterium casei LMG S-19264T (=DSM 44701T), isolated from a smear-ripened cheese.</title>
        <authorList>
            <consortium name="US DOE Joint Genome Institute (JGI-PGF)"/>
            <person name="Walter F."/>
            <person name="Albersmeier A."/>
            <person name="Kalinowski J."/>
            <person name="Ruckert C."/>
        </authorList>
    </citation>
    <scope>NUCLEOTIDE SEQUENCE</scope>
    <source>
        <strain evidence="16">JCM 4059</strain>
    </source>
</reference>
<dbReference type="InterPro" id="IPR014782">
    <property type="entry name" value="Peptidase_M1_dom"/>
</dbReference>
<dbReference type="PANTHER" id="PTHR11533:SF297">
    <property type="entry name" value="AMINOPEPTIDASE N"/>
    <property type="match status" value="1"/>
</dbReference>
<comment type="similarity">
    <text evidence="3">Belongs to the peptidase M1 family.</text>
</comment>
<dbReference type="InterPro" id="IPR027268">
    <property type="entry name" value="Peptidase_M4/M1_CTD_sf"/>
</dbReference>
<organism evidence="16 17">
    <name type="scientific">Streptomyces mashuensis</name>
    <dbReference type="NCBI Taxonomy" id="33904"/>
    <lineage>
        <taxon>Bacteria</taxon>
        <taxon>Bacillati</taxon>
        <taxon>Actinomycetota</taxon>
        <taxon>Actinomycetes</taxon>
        <taxon>Kitasatosporales</taxon>
        <taxon>Streptomycetaceae</taxon>
        <taxon>Streptomyces</taxon>
    </lineage>
</organism>
<dbReference type="GO" id="GO:0008270">
    <property type="term" value="F:zinc ion binding"/>
    <property type="evidence" value="ECO:0007669"/>
    <property type="project" value="InterPro"/>
</dbReference>
<evidence type="ECO:0000256" key="8">
    <source>
        <dbReference type="ARBA" id="ARBA00022801"/>
    </source>
</evidence>
<evidence type="ECO:0000256" key="11">
    <source>
        <dbReference type="ARBA" id="ARBA00029811"/>
    </source>
</evidence>
<dbReference type="Proteomes" id="UP000638313">
    <property type="component" value="Unassembled WGS sequence"/>
</dbReference>
<evidence type="ECO:0000256" key="3">
    <source>
        <dbReference type="ARBA" id="ARBA00010136"/>
    </source>
</evidence>
<dbReference type="SUPFAM" id="SSF55486">
    <property type="entry name" value="Metalloproteases ('zincins'), catalytic domain"/>
    <property type="match status" value="1"/>
</dbReference>
<keyword evidence="7" id="KW-0479">Metal-binding</keyword>
<dbReference type="InterPro" id="IPR045357">
    <property type="entry name" value="Aminopeptidase_N-like_N"/>
</dbReference>
<evidence type="ECO:0000256" key="9">
    <source>
        <dbReference type="ARBA" id="ARBA00022833"/>
    </source>
</evidence>
<gene>
    <name evidence="16" type="ORF">GCM10010218_34430</name>
</gene>
<dbReference type="RefSeq" id="WP_190130477.1">
    <property type="nucleotide sequence ID" value="NZ_BNBD01000006.1"/>
</dbReference>
<comment type="catalytic activity">
    <reaction evidence="1">
        <text>Release of an N-terminal amino acid, Xaa-|-Yaa- from a peptide, amide or arylamide. Xaa is preferably Ala, but may be most amino acids including Pro (slow action). When a terminal hydrophobic residue is followed by a prolyl residue, the two may be released as an intact Xaa-Pro dipeptide.</text>
        <dbReference type="EC" id="3.4.11.2"/>
    </reaction>
</comment>
<proteinExistence type="inferred from homology"/>
<evidence type="ECO:0000256" key="13">
    <source>
        <dbReference type="SAM" id="MobiDB-lite"/>
    </source>
</evidence>
<feature type="domain" description="Peptidase M1 membrane alanine aminopeptidase" evidence="14">
    <location>
        <begin position="384"/>
        <end position="529"/>
    </location>
</feature>
<comment type="cofactor">
    <cofactor evidence="2">
        <name>Zn(2+)</name>
        <dbReference type="ChEBI" id="CHEBI:29105"/>
    </cofactor>
</comment>
<evidence type="ECO:0000256" key="6">
    <source>
        <dbReference type="ARBA" id="ARBA00022670"/>
    </source>
</evidence>